<reference evidence="3" key="1">
    <citation type="submission" date="2020-06" db="EMBL/GenBank/DDBJ databases">
        <authorList>
            <person name="Li T."/>
            <person name="Hu X."/>
            <person name="Zhang T."/>
            <person name="Song X."/>
            <person name="Zhang H."/>
            <person name="Dai N."/>
            <person name="Sheng W."/>
            <person name="Hou X."/>
            <person name="Wei L."/>
        </authorList>
    </citation>
    <scope>NUCLEOTIDE SEQUENCE</scope>
    <source>
        <strain evidence="3">3651</strain>
        <tissue evidence="3">Leaf</tissue>
    </source>
</reference>
<keyword evidence="3" id="KW-0675">Receptor</keyword>
<feature type="compositionally biased region" description="Acidic residues" evidence="1">
    <location>
        <begin position="1136"/>
        <end position="1145"/>
    </location>
</feature>
<dbReference type="Proteomes" id="UP001293254">
    <property type="component" value="Unassembled WGS sequence"/>
</dbReference>
<feature type="compositionally biased region" description="Basic and acidic residues" evidence="1">
    <location>
        <begin position="120"/>
        <end position="132"/>
    </location>
</feature>
<evidence type="ECO:0000313" key="4">
    <source>
        <dbReference type="Proteomes" id="UP001293254"/>
    </source>
</evidence>
<dbReference type="InterPro" id="IPR009057">
    <property type="entry name" value="Homeodomain-like_sf"/>
</dbReference>
<feature type="compositionally biased region" description="Polar residues" evidence="1">
    <location>
        <begin position="159"/>
        <end position="169"/>
    </location>
</feature>
<feature type="compositionally biased region" description="Basic and acidic residues" evidence="1">
    <location>
        <begin position="7"/>
        <end position="21"/>
    </location>
</feature>
<reference evidence="3" key="2">
    <citation type="journal article" date="2024" name="Plant">
        <title>Genomic evolution and insights into agronomic trait innovations of Sesamum species.</title>
        <authorList>
            <person name="Miao H."/>
            <person name="Wang L."/>
            <person name="Qu L."/>
            <person name="Liu H."/>
            <person name="Sun Y."/>
            <person name="Le M."/>
            <person name="Wang Q."/>
            <person name="Wei S."/>
            <person name="Zheng Y."/>
            <person name="Lin W."/>
            <person name="Duan Y."/>
            <person name="Cao H."/>
            <person name="Xiong S."/>
            <person name="Wang X."/>
            <person name="Wei L."/>
            <person name="Li C."/>
            <person name="Ma Q."/>
            <person name="Ju M."/>
            <person name="Zhao R."/>
            <person name="Li G."/>
            <person name="Mu C."/>
            <person name="Tian Q."/>
            <person name="Mei H."/>
            <person name="Zhang T."/>
            <person name="Gao T."/>
            <person name="Zhang H."/>
        </authorList>
    </citation>
    <scope>NUCLEOTIDE SEQUENCE</scope>
    <source>
        <strain evidence="3">3651</strain>
    </source>
</reference>
<feature type="region of interest" description="Disordered" evidence="1">
    <location>
        <begin position="583"/>
        <end position="610"/>
    </location>
</feature>
<name>A0AAE2CQL6_9LAMI</name>
<dbReference type="PANTHER" id="PTHR47340">
    <property type="entry name" value="DUPLICATED HOMEODOMAIN-LIKE SUPERFAMILY PROTEIN"/>
    <property type="match status" value="1"/>
</dbReference>
<dbReference type="EMBL" id="JACGWO010000003">
    <property type="protein sequence ID" value="KAK4430893.1"/>
    <property type="molecule type" value="Genomic_DNA"/>
</dbReference>
<feature type="region of interest" description="Disordered" evidence="1">
    <location>
        <begin position="743"/>
        <end position="763"/>
    </location>
</feature>
<evidence type="ECO:0000256" key="1">
    <source>
        <dbReference type="SAM" id="MobiDB-lite"/>
    </source>
</evidence>
<feature type="region of interest" description="Disordered" evidence="1">
    <location>
        <begin position="1104"/>
        <end position="1154"/>
    </location>
</feature>
<dbReference type="PANTHER" id="PTHR47340:SF1">
    <property type="entry name" value="DUPLICATED HOMEODOMAIN-LIKE SUPERFAMILY PROTEIN"/>
    <property type="match status" value="1"/>
</dbReference>
<feature type="domain" description="SANT" evidence="2">
    <location>
        <begin position="1045"/>
        <end position="1096"/>
    </location>
</feature>
<dbReference type="Pfam" id="PF00249">
    <property type="entry name" value="Myb_DNA-binding"/>
    <property type="match status" value="2"/>
</dbReference>
<protein>
    <submittedName>
        <fullName evidence="3">Nuclear receptor corepressor 1</fullName>
    </submittedName>
</protein>
<evidence type="ECO:0000313" key="3">
    <source>
        <dbReference type="EMBL" id="KAK4430893.1"/>
    </source>
</evidence>
<feature type="compositionally biased region" description="Polar residues" evidence="1">
    <location>
        <begin position="1124"/>
        <end position="1134"/>
    </location>
</feature>
<feature type="compositionally biased region" description="Basic and acidic residues" evidence="1">
    <location>
        <begin position="1198"/>
        <end position="1214"/>
    </location>
</feature>
<feature type="region of interest" description="Disordered" evidence="1">
    <location>
        <begin position="1188"/>
        <end position="1219"/>
    </location>
</feature>
<proteinExistence type="predicted"/>
<feature type="compositionally biased region" description="Polar residues" evidence="1">
    <location>
        <begin position="209"/>
        <end position="221"/>
    </location>
</feature>
<evidence type="ECO:0000259" key="2">
    <source>
        <dbReference type="PROSITE" id="PS51293"/>
    </source>
</evidence>
<sequence length="1755" mass="191864">MPPEPLPWDRRDFRKHERSGSDPRLGGGGFGGGGPHRWREQHHHPHAPPPHPPPYQHHHQQQQRWYSDFRSSRPLPPGHGKQGGWHMYPDDAGHGFLPFGSRYADRNLEDENCRPFGSRGDGRYFRNSRENRGSFAQKDWKAPAWEAAASPNGPGRPTTEVNNLRSIENTQTCHDSSSSKSCDASQPPSNSANLSNQSQSLVKEKNDKNVSTADGRTSSDQNTEKENCLGSTDWKPLKWTRSGSLTSRGSGFSHSSCSKTMGVDSTETVAEVQLKNATPIQSPSAEAAACVISTALAQSDETGSRKKPRLGWGEGLAKYEKKKVEGPEDDATKTELVLNVSNTESMQSPAVNLSEKSPTAPSLSYCASPATPSSVACSSSPGIEEKESMKDANVNHDATNLSSSPSIVSQTHYDGPNFNLENLELASIVNLSSLINELLQSDDPSSAETGYVRTTSINKLLVWKVDILKAIEITESEIDSLETKLKSLIAESGGYCPHPADSSSLSEGCQLKPCEGLVTASTFGIRPAPLQIVSSGEMIVEDVSVALEDEHALSKDEDVDSPGSATSKLVEVLPAGEDIFPSETAENTEGYVNQHEKNSSNLDENRLSDEGNSGCVDNHVLNGTTRCEDLASVSAVHYDVDDNHDIYGPIFSSNKDCATRALEELNKLLPAERCLFDAFAASSFSSLQRDSALVKKKFLTRKRFLRFKENVLTLRFKVFQHFWKEGRLVSTRKLRLKTQKKFDPSFSGHRKNRSTSRSRIASYGGGPQTVPADEVIAFVNGLLSESASKPYRNTLKMPALILDKGMKMTRFISKNGLVEDPCAVEKERSMINPWSPEEKEIFIDKLAAFGKDFRKISSFLDHKTVADCIEFYYKNHKSECFEKTRKNPDFMKQRKSQSTTYLVGSGKRWNRESNAASLDMLGAASEIAANVNDTVEIQQSTSKFCFGASTSYKDPKGGDGPLRRSNSLDMYNNKRETVAADVLAGICGSVSSEAISSCITSSVDPGDGYHDWRYPRVGSSMKRPLTPEVTQNVDDECSDESCGELDPTDWTDEEKSIFIHAVASYGKDFLKISECVRTRSIDQCKVFFSKARKCLGLDLIQPEAGNAASGDVNGDGSDIEDGCTTETGTVNNASECEMEEDEDLPPPDMKSNHESDIVGARNLRPDLKMSEKNNGLDSLDRMAAEPALKNSLTGDSQVDDKPDTDFTVENKEQNGADVGFVSLQECETTVASSNMKSGQRVEEGDDLHLPKGLSEAEKKALVEVSDGHCGKENQQRLPSPRANLDNKTVEDRDANSGDVSNMSGAISEIKSEPQPVGDVCHSSFDAHSSMQVDKVSGYQKKAAIETCSAEKSCVSSLQQNGHLASVKSSTMFSVPVEYRNSPNCKNASLDVGADMHSENIVRTCDRQQLLSVSSLSDTLESQIPRTHLASMQTMKEISGNVKCKKQYPLHNMPKKDGDLQSGRHANFFLEKCNSSTQQNNVGEALFPSLEPSRDHPKPQAGCSSDVDKSSRKGDVKLFGKILISSQQKPNSCAQEADQSNSQDRKGVQSLNLKLSSDQKVNFDSAHSKFDCNNYVGSETIPVTSFGFWDGNRIQTGYPPLPDSALLLTKYPAAFHSGVMPPPLHGVIRSNDCSSNGVSVFPSREASSSNGLADYQVLRNRDLQPFTIDMKQPQDAFTEMQRRNRFDLVPGMQQQARGMLGINVVGRGGVLVGGQCSGVSDPVAAIRMHYAKAGQLSLQAGNVIKEDDRWRSNGGL</sequence>
<keyword evidence="4" id="KW-1185">Reference proteome</keyword>
<dbReference type="CDD" id="cd00167">
    <property type="entry name" value="SANT"/>
    <property type="match status" value="1"/>
</dbReference>
<feature type="compositionally biased region" description="Basic and acidic residues" evidence="1">
    <location>
        <begin position="1239"/>
        <end position="1250"/>
    </location>
</feature>
<feature type="compositionally biased region" description="Polar residues" evidence="1">
    <location>
        <begin position="1526"/>
        <end position="1541"/>
    </location>
</feature>
<dbReference type="Gene3D" id="1.10.10.60">
    <property type="entry name" value="Homeodomain-like"/>
    <property type="match status" value="1"/>
</dbReference>
<organism evidence="3 4">
    <name type="scientific">Sesamum alatum</name>
    <dbReference type="NCBI Taxonomy" id="300844"/>
    <lineage>
        <taxon>Eukaryota</taxon>
        <taxon>Viridiplantae</taxon>
        <taxon>Streptophyta</taxon>
        <taxon>Embryophyta</taxon>
        <taxon>Tracheophyta</taxon>
        <taxon>Spermatophyta</taxon>
        <taxon>Magnoliopsida</taxon>
        <taxon>eudicotyledons</taxon>
        <taxon>Gunneridae</taxon>
        <taxon>Pentapetalae</taxon>
        <taxon>asterids</taxon>
        <taxon>lamiids</taxon>
        <taxon>Lamiales</taxon>
        <taxon>Pedaliaceae</taxon>
        <taxon>Sesamum</taxon>
    </lineage>
</organism>
<dbReference type="InterPro" id="IPR001005">
    <property type="entry name" value="SANT/Myb"/>
</dbReference>
<feature type="region of interest" description="Disordered" evidence="1">
    <location>
        <begin position="1231"/>
        <end position="1250"/>
    </location>
</feature>
<feature type="compositionally biased region" description="Low complexity" evidence="1">
    <location>
        <begin position="240"/>
        <end position="258"/>
    </location>
</feature>
<gene>
    <name evidence="3" type="ORF">Salat_0851200</name>
</gene>
<dbReference type="InterPro" id="IPR017884">
    <property type="entry name" value="SANT_dom"/>
</dbReference>
<comment type="caution">
    <text evidence="3">The sequence shown here is derived from an EMBL/GenBank/DDBJ whole genome shotgun (WGS) entry which is preliminary data.</text>
</comment>
<dbReference type="Gene3D" id="1.20.58.1880">
    <property type="match status" value="1"/>
</dbReference>
<dbReference type="SUPFAM" id="SSF46689">
    <property type="entry name" value="Homeodomain-like"/>
    <property type="match status" value="2"/>
</dbReference>
<feature type="region of interest" description="Disordered" evidence="1">
    <location>
        <begin position="109"/>
        <end position="260"/>
    </location>
</feature>
<feature type="region of interest" description="Disordered" evidence="1">
    <location>
        <begin position="1526"/>
        <end position="1547"/>
    </location>
</feature>
<feature type="compositionally biased region" description="Basic and acidic residues" evidence="1">
    <location>
        <begin position="594"/>
        <end position="609"/>
    </location>
</feature>
<feature type="region of interest" description="Disordered" evidence="1">
    <location>
        <begin position="1266"/>
        <end position="1302"/>
    </location>
</feature>
<feature type="domain" description="SANT" evidence="2">
    <location>
        <begin position="829"/>
        <end position="880"/>
    </location>
</feature>
<dbReference type="PROSITE" id="PS51293">
    <property type="entry name" value="SANT"/>
    <property type="match status" value="2"/>
</dbReference>
<accession>A0AAE2CQL6</accession>
<feature type="region of interest" description="Disordered" evidence="1">
    <location>
        <begin position="1"/>
        <end position="94"/>
    </location>
</feature>
<feature type="compositionally biased region" description="Low complexity" evidence="1">
    <location>
        <begin position="170"/>
        <end position="201"/>
    </location>
</feature>
<dbReference type="SMART" id="SM00717">
    <property type="entry name" value="SANT"/>
    <property type="match status" value="2"/>
</dbReference>
<feature type="region of interest" description="Disordered" evidence="1">
    <location>
        <begin position="1486"/>
        <end position="1511"/>
    </location>
</feature>
<feature type="compositionally biased region" description="Gly residues" evidence="1">
    <location>
        <begin position="25"/>
        <end position="35"/>
    </location>
</feature>